<dbReference type="AlphaFoldDB" id="A0A1R3JRK0"/>
<reference evidence="2" key="1">
    <citation type="submission" date="2013-09" db="EMBL/GenBank/DDBJ databases">
        <title>Corchorus olitorius genome sequencing.</title>
        <authorList>
            <person name="Alam M."/>
            <person name="Haque M.S."/>
            <person name="Islam M.S."/>
            <person name="Emdad E.M."/>
            <person name="Islam M.M."/>
            <person name="Ahmed B."/>
            <person name="Halim A."/>
            <person name="Hossen Q.M.M."/>
            <person name="Hossain M.Z."/>
            <person name="Ahmed R."/>
            <person name="Khan M.M."/>
            <person name="Islam R."/>
            <person name="Rashid M.M."/>
            <person name="Khan S.A."/>
            <person name="Rahman M.S."/>
            <person name="Alam M."/>
            <person name="Yahiya A.S."/>
            <person name="Khan M.S."/>
            <person name="Azam M.S."/>
            <person name="Haque T."/>
            <person name="Lashkar M.Z.H."/>
            <person name="Akhand A.I."/>
            <person name="Morshed G."/>
            <person name="Roy S."/>
            <person name="Uddin K.S."/>
            <person name="Rabeya T."/>
            <person name="Hossain A.S."/>
            <person name="Chowdhury A."/>
            <person name="Snigdha A.R."/>
            <person name="Mortoza M.S."/>
            <person name="Matin S.A."/>
            <person name="Hoque S.M.E."/>
            <person name="Islam M.K."/>
            <person name="Roy D.K."/>
            <person name="Haider R."/>
            <person name="Moosa M.M."/>
            <person name="Elias S.M."/>
            <person name="Hasan A.M."/>
            <person name="Jahan S."/>
            <person name="Shafiuddin M."/>
            <person name="Mahmood N."/>
            <person name="Shommy N.S."/>
        </authorList>
    </citation>
    <scope>NUCLEOTIDE SEQUENCE [LARGE SCALE GENOMIC DNA]</scope>
    <source>
        <strain evidence="2">cv. O-4</strain>
    </source>
</reference>
<evidence type="ECO:0000313" key="1">
    <source>
        <dbReference type="EMBL" id="OMO97488.1"/>
    </source>
</evidence>
<dbReference type="Proteomes" id="UP000187203">
    <property type="component" value="Unassembled WGS sequence"/>
</dbReference>
<sequence length="275" mass="30801">MIEGLIQSPSSGDDNNDQVDDWSFEESQEAYNMLSKLDGDCLRTCECLLQLVCDGRSHAGILEQPHLLITWVAGGGMGVRGVLLARVLSLAGKGDSGGRHAVVIRWYQVFRGSPRHLLKHLVSSKVAVVVGEPFRYPNSCLLVTIVAGVGMGGKEVCLFFGRSELEQQEIVSKFDTILINSDIISHWRIKFRDFNFLKERKGGWRYVDTGQVLIESACSVDGVEEAFSTLLPMLPEIQYFRFNPVYFQLIEADVLPALFLKLPLTYGHVRKQELH</sequence>
<protein>
    <submittedName>
        <fullName evidence="1">Uncharacterized protein</fullName>
    </submittedName>
</protein>
<evidence type="ECO:0000313" key="2">
    <source>
        <dbReference type="Proteomes" id="UP000187203"/>
    </source>
</evidence>
<keyword evidence="2" id="KW-1185">Reference proteome</keyword>
<gene>
    <name evidence="1" type="ORF">COLO4_14590</name>
</gene>
<comment type="caution">
    <text evidence="1">The sequence shown here is derived from an EMBL/GenBank/DDBJ whole genome shotgun (WGS) entry which is preliminary data.</text>
</comment>
<dbReference type="STRING" id="93759.A0A1R3JRK0"/>
<name>A0A1R3JRK0_9ROSI</name>
<dbReference type="EMBL" id="AWUE01015440">
    <property type="protein sequence ID" value="OMO97488.1"/>
    <property type="molecule type" value="Genomic_DNA"/>
</dbReference>
<organism evidence="1 2">
    <name type="scientific">Corchorus olitorius</name>
    <dbReference type="NCBI Taxonomy" id="93759"/>
    <lineage>
        <taxon>Eukaryota</taxon>
        <taxon>Viridiplantae</taxon>
        <taxon>Streptophyta</taxon>
        <taxon>Embryophyta</taxon>
        <taxon>Tracheophyta</taxon>
        <taxon>Spermatophyta</taxon>
        <taxon>Magnoliopsida</taxon>
        <taxon>eudicotyledons</taxon>
        <taxon>Gunneridae</taxon>
        <taxon>Pentapetalae</taxon>
        <taxon>rosids</taxon>
        <taxon>malvids</taxon>
        <taxon>Malvales</taxon>
        <taxon>Malvaceae</taxon>
        <taxon>Grewioideae</taxon>
        <taxon>Apeibeae</taxon>
        <taxon>Corchorus</taxon>
    </lineage>
</organism>
<proteinExistence type="predicted"/>
<accession>A0A1R3JRK0</accession>
<dbReference type="OrthoDB" id="630895at2759"/>